<dbReference type="Proteomes" id="UP000619238">
    <property type="component" value="Unassembled WGS sequence"/>
</dbReference>
<accession>A0ABR7Q3Y6</accession>
<evidence type="ECO:0000313" key="1">
    <source>
        <dbReference type="EMBL" id="MBC8753257.1"/>
    </source>
</evidence>
<dbReference type="EMBL" id="JACGWS010000001">
    <property type="protein sequence ID" value="MBC8753257.1"/>
    <property type="molecule type" value="Genomic_DNA"/>
</dbReference>
<gene>
    <name evidence="1" type="ORF">H2O64_01155</name>
</gene>
<dbReference type="RefSeq" id="WP_187560296.1">
    <property type="nucleotide sequence ID" value="NZ_JACGWS010000001.1"/>
</dbReference>
<evidence type="ECO:0000313" key="2">
    <source>
        <dbReference type="Proteomes" id="UP000619238"/>
    </source>
</evidence>
<sequence length="106" mass="12293">MEKATKHQTAEKTYTWKLTTFEKRGTLWIEWSTNAPFRAQKDKIEVYEKGWPSNPDSNAKKWTWADAKNSPWDTGLLYGADWYCARIAQSAPDGPYVYVEQIITKG</sequence>
<protein>
    <submittedName>
        <fullName evidence="1">Uncharacterized protein</fullName>
    </submittedName>
</protein>
<comment type="caution">
    <text evidence="1">The sequence shown here is derived from an EMBL/GenBank/DDBJ whole genome shotgun (WGS) entry which is preliminary data.</text>
</comment>
<organism evidence="1 2">
    <name type="scientific">Kordia aestuariivivens</name>
    <dbReference type="NCBI Taxonomy" id="2759037"/>
    <lineage>
        <taxon>Bacteria</taxon>
        <taxon>Pseudomonadati</taxon>
        <taxon>Bacteroidota</taxon>
        <taxon>Flavobacteriia</taxon>
        <taxon>Flavobacteriales</taxon>
        <taxon>Flavobacteriaceae</taxon>
        <taxon>Kordia</taxon>
    </lineage>
</organism>
<proteinExistence type="predicted"/>
<reference evidence="1 2" key="1">
    <citation type="submission" date="2020-07" db="EMBL/GenBank/DDBJ databases">
        <title>Description of Kordia aestuariivivens sp. nov., isolated from a tidal flat.</title>
        <authorList>
            <person name="Park S."/>
            <person name="Yoon J.-H."/>
        </authorList>
    </citation>
    <scope>NUCLEOTIDE SEQUENCE [LARGE SCALE GENOMIC DNA]</scope>
    <source>
        <strain evidence="1 2">YSTF-M3</strain>
    </source>
</reference>
<name>A0ABR7Q3Y6_9FLAO</name>
<keyword evidence="2" id="KW-1185">Reference proteome</keyword>